<organism evidence="2 3">
    <name type="scientific">Nocardia veterana</name>
    <dbReference type="NCBI Taxonomy" id="132249"/>
    <lineage>
        <taxon>Bacteria</taxon>
        <taxon>Bacillati</taxon>
        <taxon>Actinomycetota</taxon>
        <taxon>Actinomycetes</taxon>
        <taxon>Mycobacteriales</taxon>
        <taxon>Nocardiaceae</taxon>
        <taxon>Nocardia</taxon>
    </lineage>
</organism>
<reference evidence="2 3" key="1">
    <citation type="submission" date="2020-04" db="EMBL/GenBank/DDBJ databases">
        <title>MicrobeNet Type strains.</title>
        <authorList>
            <person name="Nicholson A.C."/>
        </authorList>
    </citation>
    <scope>NUCLEOTIDE SEQUENCE [LARGE SCALE GENOMIC DNA]</scope>
    <source>
        <strain evidence="2 3">DSM 44445</strain>
    </source>
</reference>
<evidence type="ECO:0000313" key="2">
    <source>
        <dbReference type="EMBL" id="NKY86549.1"/>
    </source>
</evidence>
<comment type="caution">
    <text evidence="2">The sequence shown here is derived from an EMBL/GenBank/DDBJ whole genome shotgun (WGS) entry which is preliminary data.</text>
</comment>
<feature type="region of interest" description="Disordered" evidence="1">
    <location>
        <begin position="405"/>
        <end position="442"/>
    </location>
</feature>
<dbReference type="EMBL" id="JAAXPE010000011">
    <property type="protein sequence ID" value="NKY86549.1"/>
    <property type="molecule type" value="Genomic_DNA"/>
</dbReference>
<protein>
    <submittedName>
        <fullName evidence="2">Uncharacterized protein</fullName>
    </submittedName>
</protein>
<sequence length="533" mass="59130">MTETSTFLDAIAHLDYAITSDRRAARRTFTTALTHATTAERDVLDTMVDTFTLHPYRSALLRLEAAFRHDEPKRALLARLLPDTDPGLYVRERAERIAILEQRARTGGGSVDDQAFRDYAPLTTAETERTSIRFWRNPPARVYLAPSRPTDKSRMTPEQITARVRARGKRRPALIEPDAVAAYVADTMHRDTMVGERARIRATEERFRDLGLLTEPGSSSSVRVHGAQPRSDEDMRARWDLEFVHHVAEQHIHAAAAAERSHRVSQEQALAYADVRTGVRGDLRPELPFQGNSVDYTREAMTPISGWRCVACFIERSTRDQHPFHTDGGRLRSDDGLCDYCRSDDRTPRLPELPAGFTATDLARTYCRFLTTTYPGAAPALLAETRRRAPRWLTTIIDEFVPQPAHAEHAADAEADAETGAAQAKPVTRRRRGPVTGAGQRQARCEGCTRIRAIHDDGFCTECRVWLGLVTPPRARLSPPDPGERRAPVRRGDAPPATGRPPSIGPARSSACTTCSSSSSAFSSASPWPATPS</sequence>
<feature type="region of interest" description="Disordered" evidence="1">
    <location>
        <begin position="472"/>
        <end position="533"/>
    </location>
</feature>
<feature type="compositionally biased region" description="Low complexity" evidence="1">
    <location>
        <begin position="509"/>
        <end position="533"/>
    </location>
</feature>
<feature type="compositionally biased region" description="Basic and acidic residues" evidence="1">
    <location>
        <begin position="482"/>
        <end position="493"/>
    </location>
</feature>
<dbReference type="RefSeq" id="WP_040718998.1">
    <property type="nucleotide sequence ID" value="NZ_CAWPHS010000003.1"/>
</dbReference>
<evidence type="ECO:0000256" key="1">
    <source>
        <dbReference type="SAM" id="MobiDB-lite"/>
    </source>
</evidence>
<name>A0A7X6LYQ9_9NOCA</name>
<gene>
    <name evidence="2" type="ORF">HGA07_13015</name>
</gene>
<accession>A0A7X6LYQ9</accession>
<proteinExistence type="predicted"/>
<dbReference type="AlphaFoldDB" id="A0A7X6LYQ9"/>
<dbReference type="Proteomes" id="UP000523447">
    <property type="component" value="Unassembled WGS sequence"/>
</dbReference>
<keyword evidence="3" id="KW-1185">Reference proteome</keyword>
<evidence type="ECO:0000313" key="3">
    <source>
        <dbReference type="Proteomes" id="UP000523447"/>
    </source>
</evidence>